<name>A0A0M8QPF5_9ACTN</name>
<evidence type="ECO:0000313" key="2">
    <source>
        <dbReference type="Proteomes" id="UP000037773"/>
    </source>
</evidence>
<dbReference type="Proteomes" id="UP000037773">
    <property type="component" value="Unassembled WGS sequence"/>
</dbReference>
<accession>A0A0M8QPF5</accession>
<sequence length="129" mass="14007">MHRHRGHGPRQITGLAGLFRVGATIVLSQFGAGDRQAGPCHRPTAIGIGPTAPAQAQSLDDLQAAVVLGVRARPRGHQLAVRLRVEDLHMQQRVLAAHGAYLFWGYQIMGRIKHAPESPVYDAMLLRPA</sequence>
<comment type="caution">
    <text evidence="1">The sequence shown here is derived from an EMBL/GenBank/DDBJ whole genome shotgun (WGS) entry which is preliminary data.</text>
</comment>
<dbReference type="EMBL" id="LGCN01000074">
    <property type="protein sequence ID" value="KOT42720.1"/>
    <property type="molecule type" value="Genomic_DNA"/>
</dbReference>
<protein>
    <submittedName>
        <fullName evidence="1">Uncharacterized protein</fullName>
    </submittedName>
</protein>
<gene>
    <name evidence="1" type="ORF">ADK41_08125</name>
</gene>
<dbReference type="PATRIC" id="fig|36816.3.peg.1752"/>
<reference evidence="1 2" key="1">
    <citation type="submission" date="2015-07" db="EMBL/GenBank/DDBJ databases">
        <authorList>
            <person name="Noorani M."/>
        </authorList>
    </citation>
    <scope>NUCLEOTIDE SEQUENCE [LARGE SCALE GENOMIC DNA]</scope>
    <source>
        <strain evidence="1 2">NRRL B-24567</strain>
    </source>
</reference>
<dbReference type="AlphaFoldDB" id="A0A0M8QPF5"/>
<keyword evidence="2" id="KW-1185">Reference proteome</keyword>
<proteinExistence type="predicted"/>
<organism evidence="1 2">
    <name type="scientific">Streptomyces caelestis</name>
    <dbReference type="NCBI Taxonomy" id="36816"/>
    <lineage>
        <taxon>Bacteria</taxon>
        <taxon>Bacillati</taxon>
        <taxon>Actinomycetota</taxon>
        <taxon>Actinomycetes</taxon>
        <taxon>Kitasatosporales</taxon>
        <taxon>Streptomycetaceae</taxon>
        <taxon>Streptomyces</taxon>
    </lineage>
</organism>
<evidence type="ECO:0000313" key="1">
    <source>
        <dbReference type="EMBL" id="KOT42720.1"/>
    </source>
</evidence>